<evidence type="ECO:0000313" key="4">
    <source>
        <dbReference type="Proteomes" id="UP000001568"/>
    </source>
</evidence>
<dbReference type="RefSeq" id="XP_001420986.1">
    <property type="nucleotide sequence ID" value="XM_001420949.1"/>
</dbReference>
<dbReference type="KEGG" id="olu:OSTLU_27201"/>
<organism evidence="3 4">
    <name type="scientific">Ostreococcus lucimarinus (strain CCE9901)</name>
    <dbReference type="NCBI Taxonomy" id="436017"/>
    <lineage>
        <taxon>Eukaryota</taxon>
        <taxon>Viridiplantae</taxon>
        <taxon>Chlorophyta</taxon>
        <taxon>Mamiellophyceae</taxon>
        <taxon>Mamiellales</taxon>
        <taxon>Bathycoccaceae</taxon>
        <taxon>Ostreococcus</taxon>
    </lineage>
</organism>
<keyword evidence="1" id="KW-0175">Coiled coil</keyword>
<accession>A4S6Q3</accession>
<dbReference type="GeneID" id="5004987"/>
<feature type="coiled-coil region" evidence="1">
    <location>
        <begin position="192"/>
        <end position="240"/>
    </location>
</feature>
<name>A4S6Q3_OSTLU</name>
<dbReference type="Gramene" id="ABO99279">
    <property type="protein sequence ID" value="ABO99279"/>
    <property type="gene ID" value="OSTLU_27201"/>
</dbReference>
<feature type="region of interest" description="Disordered" evidence="2">
    <location>
        <begin position="86"/>
        <end position="114"/>
    </location>
</feature>
<keyword evidence="4" id="KW-1185">Reference proteome</keyword>
<dbReference type="EMBL" id="CP000593">
    <property type="protein sequence ID" value="ABO99279.1"/>
    <property type="molecule type" value="Genomic_DNA"/>
</dbReference>
<proteinExistence type="predicted"/>
<evidence type="ECO:0000256" key="1">
    <source>
        <dbReference type="SAM" id="Coils"/>
    </source>
</evidence>
<dbReference type="HOGENOM" id="CLU_1130628_0_0_1"/>
<dbReference type="OrthoDB" id="498723at2759"/>
<dbReference type="Proteomes" id="UP000001568">
    <property type="component" value="Chromosome 13"/>
</dbReference>
<protein>
    <submittedName>
        <fullName evidence="3">Uncharacterized protein</fullName>
    </submittedName>
</protein>
<evidence type="ECO:0000313" key="3">
    <source>
        <dbReference type="EMBL" id="ABO99279.1"/>
    </source>
</evidence>
<sequence length="246" mass="27310">MTAMCYVGAIRRRRATRGETACVAKICERWSARVGGRLGRVRASLEAEDGSAAARAVAREVGKCEAEATALARRFAHEAIEATEAFETREAADDATTSEARGDGDGDGDGDGVNGIPEKWRMACGNVNGYLEYAGATLTFEEWARVREAFDAVVTEVDGDDASARYVRDDGNWNAMKAMMDDSVVRPRRLSQVENNARYANAKAELDEAKKAWKEANEIYKDARRRIKQARHEVHKTRKAVRIEYR</sequence>
<reference evidence="3 4" key="1">
    <citation type="journal article" date="2007" name="Proc. Natl. Acad. Sci. U.S.A.">
        <title>The tiny eukaryote Ostreococcus provides genomic insights into the paradox of plankton speciation.</title>
        <authorList>
            <person name="Palenik B."/>
            <person name="Grimwood J."/>
            <person name="Aerts A."/>
            <person name="Rouze P."/>
            <person name="Salamov A."/>
            <person name="Putnam N."/>
            <person name="Dupont C."/>
            <person name="Jorgensen R."/>
            <person name="Derelle E."/>
            <person name="Rombauts S."/>
            <person name="Zhou K."/>
            <person name="Otillar R."/>
            <person name="Merchant S.S."/>
            <person name="Podell S."/>
            <person name="Gaasterland T."/>
            <person name="Napoli C."/>
            <person name="Gendler K."/>
            <person name="Manuell A."/>
            <person name="Tai V."/>
            <person name="Vallon O."/>
            <person name="Piganeau G."/>
            <person name="Jancek S."/>
            <person name="Heijde M."/>
            <person name="Jabbari K."/>
            <person name="Bowler C."/>
            <person name="Lohr M."/>
            <person name="Robbens S."/>
            <person name="Werner G."/>
            <person name="Dubchak I."/>
            <person name="Pazour G.J."/>
            <person name="Ren Q."/>
            <person name="Paulsen I."/>
            <person name="Delwiche C."/>
            <person name="Schmutz J."/>
            <person name="Rokhsar D."/>
            <person name="Van de Peer Y."/>
            <person name="Moreau H."/>
            <person name="Grigoriev I.V."/>
        </authorList>
    </citation>
    <scope>NUCLEOTIDE SEQUENCE [LARGE SCALE GENOMIC DNA]</scope>
    <source>
        <strain evidence="3 4">CCE9901</strain>
    </source>
</reference>
<gene>
    <name evidence="3" type="ORF">OSTLU_27201</name>
</gene>
<dbReference type="AlphaFoldDB" id="A4S6Q3"/>
<evidence type="ECO:0000256" key="2">
    <source>
        <dbReference type="SAM" id="MobiDB-lite"/>
    </source>
</evidence>